<evidence type="ECO:0000256" key="3">
    <source>
        <dbReference type="ARBA" id="ARBA00022833"/>
    </source>
</evidence>
<evidence type="ECO:0000313" key="8">
    <source>
        <dbReference type="RefSeq" id="XP_048133457.1"/>
    </source>
</evidence>
<evidence type="ECO:0000259" key="6">
    <source>
        <dbReference type="PROSITE" id="PS50089"/>
    </source>
</evidence>
<dbReference type="Pfam" id="PF13639">
    <property type="entry name" value="zf-RING_2"/>
    <property type="match status" value="1"/>
</dbReference>
<feature type="domain" description="RING-type" evidence="6">
    <location>
        <begin position="105"/>
        <end position="146"/>
    </location>
</feature>
<dbReference type="SUPFAM" id="SSF57850">
    <property type="entry name" value="RING/U-box"/>
    <property type="match status" value="1"/>
</dbReference>
<keyword evidence="7" id="KW-1185">Reference proteome</keyword>
<protein>
    <submittedName>
        <fullName evidence="8">E3 ubiquitin-protein ligase RNF181-like</fullName>
    </submittedName>
</protein>
<dbReference type="InterPro" id="IPR051834">
    <property type="entry name" value="RING_finger_E3_ligase"/>
</dbReference>
<organism evidence="7 8">
    <name type="scientific">Rhodamnia argentea</name>
    <dbReference type="NCBI Taxonomy" id="178133"/>
    <lineage>
        <taxon>Eukaryota</taxon>
        <taxon>Viridiplantae</taxon>
        <taxon>Streptophyta</taxon>
        <taxon>Embryophyta</taxon>
        <taxon>Tracheophyta</taxon>
        <taxon>Spermatophyta</taxon>
        <taxon>Magnoliopsida</taxon>
        <taxon>eudicotyledons</taxon>
        <taxon>Gunneridae</taxon>
        <taxon>Pentapetalae</taxon>
        <taxon>rosids</taxon>
        <taxon>malvids</taxon>
        <taxon>Myrtales</taxon>
        <taxon>Myrtaceae</taxon>
        <taxon>Myrtoideae</taxon>
        <taxon>Myrteae</taxon>
        <taxon>Australasian group</taxon>
        <taxon>Rhodamnia</taxon>
    </lineage>
</organism>
<dbReference type="RefSeq" id="XP_048133457.1">
    <property type="nucleotide sequence ID" value="XM_048277500.1"/>
</dbReference>
<dbReference type="PANTHER" id="PTHR45931:SF3">
    <property type="entry name" value="RING ZINC FINGER-CONTAINING PROTEIN"/>
    <property type="match status" value="1"/>
</dbReference>
<dbReference type="Gene3D" id="3.30.40.10">
    <property type="entry name" value="Zinc/RING finger domain, C3HC4 (zinc finger)"/>
    <property type="match status" value="1"/>
</dbReference>
<keyword evidence="3" id="KW-0862">Zinc</keyword>
<name>A0ABM3HA37_9MYRT</name>
<feature type="region of interest" description="Disordered" evidence="5">
    <location>
        <begin position="1"/>
        <end position="46"/>
    </location>
</feature>
<gene>
    <name evidence="8" type="primary">LOC125314651</name>
</gene>
<evidence type="ECO:0000256" key="4">
    <source>
        <dbReference type="PROSITE-ProRule" id="PRU00175"/>
    </source>
</evidence>
<dbReference type="InterPro" id="IPR013083">
    <property type="entry name" value="Znf_RING/FYVE/PHD"/>
</dbReference>
<dbReference type="Proteomes" id="UP000827889">
    <property type="component" value="Chromosome 4"/>
</dbReference>
<accession>A0ABM3HA37</accession>
<keyword evidence="1" id="KW-0479">Metal-binding</keyword>
<evidence type="ECO:0000256" key="1">
    <source>
        <dbReference type="ARBA" id="ARBA00022723"/>
    </source>
</evidence>
<evidence type="ECO:0000256" key="2">
    <source>
        <dbReference type="ARBA" id="ARBA00022771"/>
    </source>
</evidence>
<keyword evidence="2 4" id="KW-0863">Zinc-finger</keyword>
<dbReference type="GeneID" id="125314651"/>
<dbReference type="InterPro" id="IPR001841">
    <property type="entry name" value="Znf_RING"/>
</dbReference>
<reference evidence="8" key="1">
    <citation type="submission" date="2025-08" db="UniProtKB">
        <authorList>
            <consortium name="RefSeq"/>
        </authorList>
    </citation>
    <scope>IDENTIFICATION</scope>
    <source>
        <tissue evidence="8">Leaf</tissue>
    </source>
</reference>
<proteinExistence type="predicted"/>
<evidence type="ECO:0000313" key="7">
    <source>
        <dbReference type="Proteomes" id="UP000827889"/>
    </source>
</evidence>
<feature type="compositionally biased region" description="Acidic residues" evidence="5">
    <location>
        <begin position="30"/>
        <end position="46"/>
    </location>
</feature>
<dbReference type="PANTHER" id="PTHR45931">
    <property type="entry name" value="SI:CH211-59O9.10"/>
    <property type="match status" value="1"/>
</dbReference>
<sequence>MNAIPPDGEVVNPEAAPEVLAPDPVTTIPAEEDGEVVEPLDAEQSPELDEAELAARYGMENIVEVSTGGYESDPNQDQVTQGVSRSAIEKLERNSCCVWDGGGCCCICLEELNGVDKVMEIPCSHLFHSKCIVKWFERTDSCPLCRSKVEVEDPE</sequence>
<dbReference type="CDD" id="cd16454">
    <property type="entry name" value="RING-H2_PA-TM-RING"/>
    <property type="match status" value="1"/>
</dbReference>
<dbReference type="SMART" id="SM00184">
    <property type="entry name" value="RING"/>
    <property type="match status" value="1"/>
</dbReference>
<dbReference type="PROSITE" id="PS50089">
    <property type="entry name" value="ZF_RING_2"/>
    <property type="match status" value="1"/>
</dbReference>
<evidence type="ECO:0000256" key="5">
    <source>
        <dbReference type="SAM" id="MobiDB-lite"/>
    </source>
</evidence>